<dbReference type="KEGG" id="emt:CPZ25_003730"/>
<comment type="caution">
    <text evidence="3">Lacks conserved residue(s) required for the propagation of feature annotation.</text>
</comment>
<feature type="active site" description="Proton donor" evidence="3">
    <location>
        <position position="158"/>
    </location>
</feature>
<dbReference type="AlphaFoldDB" id="A0A4P9C526"/>
<dbReference type="UniPathway" id="UPA00241">
    <property type="reaction ID" value="UER00353"/>
</dbReference>
<dbReference type="InterPro" id="IPR007085">
    <property type="entry name" value="DNA/pantothenate-metab_flavo_C"/>
</dbReference>
<dbReference type="GO" id="GO:0046872">
    <property type="term" value="F:metal ion binding"/>
    <property type="evidence" value="ECO:0007669"/>
    <property type="project" value="UniProtKB-KW"/>
</dbReference>
<evidence type="ECO:0000256" key="2">
    <source>
        <dbReference type="ARBA" id="ARBA00023239"/>
    </source>
</evidence>
<dbReference type="Gene3D" id="3.40.50.10300">
    <property type="entry name" value="CoaB-like"/>
    <property type="match status" value="1"/>
</dbReference>
<organism evidence="7 8">
    <name type="scientific">Eubacterium maltosivorans</name>
    <dbReference type="NCBI Taxonomy" id="2041044"/>
    <lineage>
        <taxon>Bacteria</taxon>
        <taxon>Bacillati</taxon>
        <taxon>Bacillota</taxon>
        <taxon>Clostridia</taxon>
        <taxon>Eubacteriales</taxon>
        <taxon>Eubacteriaceae</taxon>
        <taxon>Eubacterium</taxon>
    </lineage>
</organism>
<dbReference type="GO" id="GO:0015941">
    <property type="term" value="P:pantothenate catabolic process"/>
    <property type="evidence" value="ECO:0007669"/>
    <property type="project" value="InterPro"/>
</dbReference>
<dbReference type="SUPFAM" id="SSF52507">
    <property type="entry name" value="Homo-oligomeric flavin-containing Cys decarboxylases, HFCD"/>
    <property type="match status" value="1"/>
</dbReference>
<feature type="binding site" evidence="3">
    <location>
        <position position="289"/>
    </location>
    <ligand>
        <name>CTP</name>
        <dbReference type="ChEBI" id="CHEBI:37563"/>
    </ligand>
</feature>
<keyword evidence="3 4" id="KW-0436">Ligase</keyword>
<dbReference type="InterPro" id="IPR005252">
    <property type="entry name" value="CoaBC"/>
</dbReference>
<feature type="binding site" evidence="3">
    <location>
        <position position="324"/>
    </location>
    <ligand>
        <name>CTP</name>
        <dbReference type="ChEBI" id="CHEBI:37563"/>
    </ligand>
</feature>
<dbReference type="GO" id="GO:0004632">
    <property type="term" value="F:phosphopantothenate--cysteine ligase activity"/>
    <property type="evidence" value="ECO:0007669"/>
    <property type="project" value="UniProtKB-UniRule"/>
</dbReference>
<feature type="region of interest" description="Phosphopantothenoylcysteine decarboxylase" evidence="3">
    <location>
        <begin position="1"/>
        <end position="190"/>
    </location>
</feature>
<comment type="similarity">
    <text evidence="3 4">In the C-terminal section; belongs to the PPC synthetase family.</text>
</comment>
<comment type="catalytic activity">
    <reaction evidence="3 4">
        <text>(R)-4'-phosphopantothenate + L-cysteine + CTP = N-[(R)-4-phosphopantothenoyl]-L-cysteine + CMP + diphosphate + H(+)</text>
        <dbReference type="Rhea" id="RHEA:19397"/>
        <dbReference type="ChEBI" id="CHEBI:10986"/>
        <dbReference type="ChEBI" id="CHEBI:15378"/>
        <dbReference type="ChEBI" id="CHEBI:33019"/>
        <dbReference type="ChEBI" id="CHEBI:35235"/>
        <dbReference type="ChEBI" id="CHEBI:37563"/>
        <dbReference type="ChEBI" id="CHEBI:59458"/>
        <dbReference type="ChEBI" id="CHEBI:60377"/>
        <dbReference type="EC" id="6.3.2.5"/>
    </reaction>
</comment>
<dbReference type="EC" id="4.1.1.36" evidence="3"/>
<feature type="binding site" evidence="3">
    <location>
        <position position="342"/>
    </location>
    <ligand>
        <name>CTP</name>
        <dbReference type="ChEBI" id="CHEBI:37563"/>
    </ligand>
</feature>
<evidence type="ECO:0000313" key="8">
    <source>
        <dbReference type="Proteomes" id="UP000218387"/>
    </source>
</evidence>
<keyword evidence="3" id="KW-0460">Magnesium</keyword>
<dbReference type="EMBL" id="CP029487">
    <property type="protein sequence ID" value="QCT70467.1"/>
    <property type="molecule type" value="Genomic_DNA"/>
</dbReference>
<dbReference type="PANTHER" id="PTHR14359:SF6">
    <property type="entry name" value="PHOSPHOPANTOTHENOYLCYSTEINE DECARBOXYLASE"/>
    <property type="match status" value="1"/>
</dbReference>
<reference evidence="7 8" key="1">
    <citation type="submission" date="2018-05" db="EMBL/GenBank/DDBJ databases">
        <title>Genome comparison of Eubacterium sp.</title>
        <authorList>
            <person name="Feng Y."/>
            <person name="Sanchez-Andrea I."/>
            <person name="Stams A.J.M."/>
            <person name="De Vos W.M."/>
        </authorList>
    </citation>
    <scope>NUCLEOTIDE SEQUENCE [LARGE SCALE GENOMIC DNA]</scope>
    <source>
        <strain evidence="7 8">YI</strain>
    </source>
</reference>
<accession>A0A4P9C526</accession>
<comment type="function">
    <text evidence="4">Catalyzes two steps in the biosynthesis of coenzyme A. In the first step cysteine is conjugated to 4'-phosphopantothenate to form 4-phosphopantothenoylcysteine, in the latter compound is decarboxylated to form 4'-phosphopantotheine.</text>
</comment>
<keyword evidence="2 3" id="KW-0456">Lyase</keyword>
<keyword evidence="3 4" id="KW-0288">FMN</keyword>
<comment type="cofactor">
    <cofactor evidence="3">
        <name>Mg(2+)</name>
        <dbReference type="ChEBI" id="CHEBI:18420"/>
    </cofactor>
</comment>
<sequence>MNLKNKTVILGVSGSIAAYKMANVASALAKWGCDVHVIMTPNATEIIAPMTFSTLTGNNCIVDTFDKTINYNVAHVSLAKRADLLMIAPATANVIAKLAHGLADDMLTTTALACTCKKIVSPAMNTNMFHNPVVQDNLEILRKYNFEIVQPDSGILACKDIGDGKLPKEEVLIDHILKEIAFEKDLAGKKVLITAGPTCEAIDPVRYITNHSSGKMGYSLARNAMLRGAEVTLVSGPTALRPVPFVNMVNIVSAKDMFEAVSSRSEQQDIIIKAAAVADYTPSDYSDEKVKKKEGAMNIALDRTQDILAWLGANRRPSQFLCGFSMETQNLLENSQAKLIRKNVDMMIANNLKVEGAGFSGDTNVVTVITKDRVTELPKQTKEDVAGQILDTILECLP</sequence>
<dbReference type="HAMAP" id="MF_02225">
    <property type="entry name" value="CoaBC"/>
    <property type="match status" value="1"/>
</dbReference>
<evidence type="ECO:0000256" key="3">
    <source>
        <dbReference type="HAMAP-Rule" id="MF_02225"/>
    </source>
</evidence>
<keyword evidence="3" id="KW-0479">Metal-binding</keyword>
<feature type="region of interest" description="Phosphopantothenate--cysteine ligase" evidence="3">
    <location>
        <begin position="191"/>
        <end position="398"/>
    </location>
</feature>
<dbReference type="Gene3D" id="3.40.50.1950">
    <property type="entry name" value="Flavin prenyltransferase-like"/>
    <property type="match status" value="1"/>
</dbReference>
<dbReference type="GO" id="GO:0010181">
    <property type="term" value="F:FMN binding"/>
    <property type="evidence" value="ECO:0007669"/>
    <property type="project" value="UniProtKB-UniRule"/>
</dbReference>
<keyword evidence="3" id="KW-0511">Multifunctional enzyme</keyword>
<dbReference type="Pfam" id="PF02441">
    <property type="entry name" value="Flavoprotein"/>
    <property type="match status" value="1"/>
</dbReference>
<comment type="pathway">
    <text evidence="3 4">Cofactor biosynthesis; coenzyme A biosynthesis; CoA from (R)-pantothenate: step 3/5.</text>
</comment>
<name>A0A4P9C526_EUBML</name>
<comment type="similarity">
    <text evidence="3 4">In the N-terminal section; belongs to the HFCD (homo-oligomeric flavin containing Cys decarboxylase) superfamily.</text>
</comment>
<dbReference type="Pfam" id="PF04127">
    <property type="entry name" value="DFP"/>
    <property type="match status" value="1"/>
</dbReference>
<dbReference type="NCBIfam" id="TIGR00521">
    <property type="entry name" value="coaBC_dfp"/>
    <property type="match status" value="1"/>
</dbReference>
<protein>
    <recommendedName>
        <fullName evidence="3">Coenzyme A biosynthesis bifunctional protein CoaBC</fullName>
    </recommendedName>
    <alternativeName>
        <fullName evidence="3">DNA/pantothenate metabolism flavoprotein</fullName>
    </alternativeName>
    <alternativeName>
        <fullName evidence="3">Phosphopantothenoylcysteine synthetase/decarboxylase</fullName>
        <shortName evidence="3">PPCS-PPCDC</shortName>
    </alternativeName>
    <domain>
        <recommendedName>
            <fullName evidence="3">Phosphopantothenoylcysteine decarboxylase</fullName>
            <shortName evidence="3">PPC decarboxylase</shortName>
            <shortName evidence="3">PPC-DC</shortName>
            <ecNumber evidence="3">4.1.1.36</ecNumber>
        </recommendedName>
        <alternativeName>
            <fullName evidence="3">CoaC</fullName>
        </alternativeName>
    </domain>
    <domain>
        <recommendedName>
            <fullName evidence="3">Phosphopantothenate--cysteine ligase</fullName>
            <ecNumber evidence="3">6.3.2.5</ecNumber>
        </recommendedName>
        <alternativeName>
            <fullName evidence="3">CoaB</fullName>
        </alternativeName>
        <alternativeName>
            <fullName evidence="3">Phosphopantothenoylcysteine synthetase</fullName>
            <shortName evidence="3">PPC synthetase</shortName>
            <shortName evidence="3">PPC-S</shortName>
        </alternativeName>
    </domain>
</protein>
<proteinExistence type="inferred from homology"/>
<dbReference type="GO" id="GO:0015937">
    <property type="term" value="P:coenzyme A biosynthetic process"/>
    <property type="evidence" value="ECO:0007669"/>
    <property type="project" value="UniProtKB-UniRule"/>
</dbReference>
<gene>
    <name evidence="3 7" type="primary">coaBC</name>
    <name evidence="7" type="ORF">CPZ25_003730</name>
</gene>
<comment type="function">
    <text evidence="3">Catalyzes two sequential steps in the biosynthesis of coenzyme A. In the first step cysteine is conjugated to 4'-phosphopantothenate to form 4-phosphopantothenoylcysteine. In the second step the latter compound is decarboxylated to form 4'-phosphopantotheine.</text>
</comment>
<keyword evidence="8" id="KW-1185">Reference proteome</keyword>
<dbReference type="Proteomes" id="UP000218387">
    <property type="component" value="Chromosome"/>
</dbReference>
<dbReference type="RefSeq" id="WP_096919836.1">
    <property type="nucleotide sequence ID" value="NZ_CP029487.1"/>
</dbReference>
<evidence type="ECO:0000256" key="4">
    <source>
        <dbReference type="RuleBase" id="RU364078"/>
    </source>
</evidence>
<comment type="pathway">
    <text evidence="3 4">Cofactor biosynthesis; coenzyme A biosynthesis; CoA from (R)-pantothenate: step 2/5.</text>
</comment>
<evidence type="ECO:0000256" key="1">
    <source>
        <dbReference type="ARBA" id="ARBA00022793"/>
    </source>
</evidence>
<comment type="catalytic activity">
    <reaction evidence="3 4">
        <text>N-[(R)-4-phosphopantothenoyl]-L-cysteine + H(+) = (R)-4'-phosphopantetheine + CO2</text>
        <dbReference type="Rhea" id="RHEA:16793"/>
        <dbReference type="ChEBI" id="CHEBI:15378"/>
        <dbReference type="ChEBI" id="CHEBI:16526"/>
        <dbReference type="ChEBI" id="CHEBI:59458"/>
        <dbReference type="ChEBI" id="CHEBI:61723"/>
        <dbReference type="EC" id="4.1.1.36"/>
    </reaction>
</comment>
<dbReference type="InterPro" id="IPR036551">
    <property type="entry name" value="Flavin_trans-like"/>
</dbReference>
<dbReference type="SUPFAM" id="SSF102645">
    <property type="entry name" value="CoaB-like"/>
    <property type="match status" value="1"/>
</dbReference>
<dbReference type="InterPro" id="IPR035929">
    <property type="entry name" value="CoaB-like_sf"/>
</dbReference>
<feature type="binding site" evidence="3">
    <location>
        <position position="279"/>
    </location>
    <ligand>
        <name>CTP</name>
        <dbReference type="ChEBI" id="CHEBI:37563"/>
    </ligand>
</feature>
<dbReference type="InterPro" id="IPR003382">
    <property type="entry name" value="Flavoprotein"/>
</dbReference>
<feature type="domain" description="Flavoprotein" evidence="5">
    <location>
        <begin position="6"/>
        <end position="171"/>
    </location>
</feature>
<evidence type="ECO:0000259" key="6">
    <source>
        <dbReference type="Pfam" id="PF04127"/>
    </source>
</evidence>
<dbReference type="EC" id="6.3.2.5" evidence="3"/>
<feature type="domain" description="DNA/pantothenate metabolism flavoprotein C-terminal" evidence="6">
    <location>
        <begin position="186"/>
        <end position="395"/>
    </location>
</feature>
<comment type="cofactor">
    <cofactor evidence="3">
        <name>FMN</name>
        <dbReference type="ChEBI" id="CHEBI:58210"/>
    </cofactor>
    <text evidence="3">Binds 1 FMN per subunit.</text>
</comment>
<evidence type="ECO:0000259" key="5">
    <source>
        <dbReference type="Pfam" id="PF02441"/>
    </source>
</evidence>
<feature type="binding site" evidence="3">
    <location>
        <position position="338"/>
    </location>
    <ligand>
        <name>CTP</name>
        <dbReference type="ChEBI" id="CHEBI:37563"/>
    </ligand>
</feature>
<evidence type="ECO:0000313" key="7">
    <source>
        <dbReference type="EMBL" id="QCT70467.1"/>
    </source>
</evidence>
<keyword evidence="1 3" id="KW-0210">Decarboxylase</keyword>
<dbReference type="GO" id="GO:0004633">
    <property type="term" value="F:phosphopantothenoylcysteine decarboxylase activity"/>
    <property type="evidence" value="ECO:0007669"/>
    <property type="project" value="UniProtKB-UniRule"/>
</dbReference>
<keyword evidence="3 4" id="KW-0285">Flavoprotein</keyword>
<dbReference type="PANTHER" id="PTHR14359">
    <property type="entry name" value="HOMO-OLIGOMERIC FLAVIN CONTAINING CYS DECARBOXYLASE FAMILY"/>
    <property type="match status" value="1"/>
</dbReference>
<dbReference type="GO" id="GO:0071513">
    <property type="term" value="C:phosphopantothenoylcysteine decarboxylase complex"/>
    <property type="evidence" value="ECO:0007669"/>
    <property type="project" value="TreeGrafter"/>
</dbReference>